<dbReference type="EMBL" id="LVYD01000057">
    <property type="protein sequence ID" value="OQP61543.1"/>
    <property type="molecule type" value="Genomic_DNA"/>
</dbReference>
<reference evidence="2 3" key="1">
    <citation type="submission" date="2016-03" db="EMBL/GenBank/DDBJ databases">
        <title>Niastella vici sp. nov., isolated from farmland soil.</title>
        <authorList>
            <person name="Chen L."/>
            <person name="Wang D."/>
            <person name="Yang S."/>
            <person name="Wang G."/>
        </authorList>
    </citation>
    <scope>NUCLEOTIDE SEQUENCE [LARGE SCALE GENOMIC DNA]</scope>
    <source>
        <strain evidence="2 3">DJ57</strain>
    </source>
</reference>
<proteinExistence type="predicted"/>
<name>A0A1V9FT67_9BACT</name>
<comment type="caution">
    <text evidence="2">The sequence shown here is derived from an EMBL/GenBank/DDBJ whole genome shotgun (WGS) entry which is preliminary data.</text>
</comment>
<keyword evidence="3" id="KW-1185">Reference proteome</keyword>
<feature type="domain" description="Methyltransferase" evidence="1">
    <location>
        <begin position="40"/>
        <end position="151"/>
    </location>
</feature>
<dbReference type="STRING" id="1703345.A3860_31970"/>
<sequence>MSSTGWDNFWKDQRQSFWHAMQIATGYFAGQFQKRFQIKQTDTIFDYGCGPGFVADALAKNNISITGADINEFYLEQCRKNHPAASFIHITTEVTANEQILSAALNNKRFDYIIVVSVAQYMKNAAELEAVVKMLLTYLKAGGKLVLADIIDGNTSSLKDALSLLFHYIKIGRVPTFVRFMLYLLFSNYRKVSGKMPLLLIPEQAIRDIAVNNSLTYEKVNGLTIQKTRCNYVLSPKQ</sequence>
<organism evidence="2 3">
    <name type="scientific">Niastella vici</name>
    <dbReference type="NCBI Taxonomy" id="1703345"/>
    <lineage>
        <taxon>Bacteria</taxon>
        <taxon>Pseudomonadati</taxon>
        <taxon>Bacteroidota</taxon>
        <taxon>Chitinophagia</taxon>
        <taxon>Chitinophagales</taxon>
        <taxon>Chitinophagaceae</taxon>
        <taxon>Niastella</taxon>
    </lineage>
</organism>
<dbReference type="Proteomes" id="UP000192796">
    <property type="component" value="Unassembled WGS sequence"/>
</dbReference>
<evidence type="ECO:0000259" key="1">
    <source>
        <dbReference type="Pfam" id="PF13847"/>
    </source>
</evidence>
<dbReference type="InterPro" id="IPR025714">
    <property type="entry name" value="Methyltranfer_dom"/>
</dbReference>
<dbReference type="AlphaFoldDB" id="A0A1V9FT67"/>
<protein>
    <recommendedName>
        <fullName evidence="1">Methyltransferase domain-containing protein</fullName>
    </recommendedName>
</protein>
<dbReference type="CDD" id="cd02440">
    <property type="entry name" value="AdoMet_MTases"/>
    <property type="match status" value="1"/>
</dbReference>
<dbReference type="OrthoDB" id="9774345at2"/>
<gene>
    <name evidence="2" type="ORF">A3860_31970</name>
</gene>
<dbReference type="PANTHER" id="PTHR43861:SF1">
    <property type="entry name" value="TRANS-ACONITATE 2-METHYLTRANSFERASE"/>
    <property type="match status" value="1"/>
</dbReference>
<dbReference type="RefSeq" id="WP_081150771.1">
    <property type="nucleotide sequence ID" value="NZ_LVYD01000057.1"/>
</dbReference>
<evidence type="ECO:0000313" key="2">
    <source>
        <dbReference type="EMBL" id="OQP61543.1"/>
    </source>
</evidence>
<accession>A0A1V9FT67</accession>
<dbReference type="InterPro" id="IPR029063">
    <property type="entry name" value="SAM-dependent_MTases_sf"/>
</dbReference>
<dbReference type="Gene3D" id="3.40.50.150">
    <property type="entry name" value="Vaccinia Virus protein VP39"/>
    <property type="match status" value="1"/>
</dbReference>
<evidence type="ECO:0000313" key="3">
    <source>
        <dbReference type="Proteomes" id="UP000192796"/>
    </source>
</evidence>
<dbReference type="PANTHER" id="PTHR43861">
    <property type="entry name" value="TRANS-ACONITATE 2-METHYLTRANSFERASE-RELATED"/>
    <property type="match status" value="1"/>
</dbReference>
<dbReference type="Pfam" id="PF13847">
    <property type="entry name" value="Methyltransf_31"/>
    <property type="match status" value="1"/>
</dbReference>
<dbReference type="SUPFAM" id="SSF53335">
    <property type="entry name" value="S-adenosyl-L-methionine-dependent methyltransferases"/>
    <property type="match status" value="1"/>
</dbReference>